<keyword evidence="3 7" id="KW-0812">Transmembrane</keyword>
<feature type="transmembrane region" description="Helical" evidence="7">
    <location>
        <begin position="333"/>
        <end position="355"/>
    </location>
</feature>
<feature type="transmembrane region" description="Helical" evidence="7">
    <location>
        <begin position="488"/>
        <end position="514"/>
    </location>
</feature>
<feature type="transmembrane region" description="Helical" evidence="7">
    <location>
        <begin position="449"/>
        <end position="476"/>
    </location>
</feature>
<dbReference type="FunCoup" id="D7G926">
    <property type="interactions" value="470"/>
</dbReference>
<sequence length="595" mass="67839">MPFCTPEGGARMTSENLGEFLSGDRIETSPYSIYMQHNISCTALCQVELQDADKEKVDNLQKAIRRDYRHNWIIDNLPAASLVPVEGEDATQTYYSQGFPVGEVIDGKYYVNNHVHMVVDYHPMDLEEEPSARVVGFKVEPFSVKHAFQSPAAYWTGAPGDMPPLSTCEKDNFINPVKPTVDPSQKQEVAVGQRIIYTYDVAWKQSDTHWASRWDIYLTMNHAVKNRVHWFSIVNSLLIVLFLTAMIAMILIRNLHRDIMRYNRVPTDEEKAEEREETGWKLVHADVFRPPAKYPMLFCVLVGTGVQLLCMGIVTIAFAAIGFVNPSNRGSLAVSMLLLYVLMGVPAGYSSSVLYKSFKGRQWQQCTLLTALLFPSLCFTIFLSLNLMSQRYHSTQAVPFVEIIKVLALWFCISVPMVFLGAYFGYRKPVEPYPVVTSNIPRQIPDQPWFLWSCFTITVGGILPYGAVFIEMFFILQSLWMGNYYYVFGFLMLVFIILIVTCADIAMVFCYFQLCAEDYHWWWRSFLTTASTGAWVFAYSAIYFSNLQSTMLATYVLYFGYMALLSLGLAALTGCIGFYSCLWFTRKIYASIKVD</sequence>
<dbReference type="eggNOG" id="KOG1278">
    <property type="taxonomic scope" value="Eukaryota"/>
</dbReference>
<keyword evidence="5 7" id="KW-1133">Transmembrane helix</keyword>
<gene>
    <name evidence="8" type="ORF">Esi_0094_0075</name>
</gene>
<proteinExistence type="inferred from homology"/>
<accession>D7G926</accession>
<evidence type="ECO:0000256" key="5">
    <source>
        <dbReference type="ARBA" id="ARBA00022989"/>
    </source>
</evidence>
<feature type="transmembrane region" description="Helical" evidence="7">
    <location>
        <begin position="230"/>
        <end position="252"/>
    </location>
</feature>
<dbReference type="GO" id="GO:0005737">
    <property type="term" value="C:cytoplasm"/>
    <property type="evidence" value="ECO:0007669"/>
    <property type="project" value="UniProtKB-ARBA"/>
</dbReference>
<comment type="similarity">
    <text evidence="2 7">Belongs to the nonaspanin (TM9SF) (TC 9.A.2) family.</text>
</comment>
<evidence type="ECO:0000256" key="3">
    <source>
        <dbReference type="ARBA" id="ARBA00022692"/>
    </source>
</evidence>
<dbReference type="AlphaFoldDB" id="D7G926"/>
<keyword evidence="9" id="KW-1185">Reference proteome</keyword>
<evidence type="ECO:0000313" key="9">
    <source>
        <dbReference type="Proteomes" id="UP000002630"/>
    </source>
</evidence>
<comment type="subcellular location">
    <subcellularLocation>
        <location evidence="1">Membrane</location>
        <topology evidence="1">Multi-pass membrane protein</topology>
    </subcellularLocation>
</comment>
<dbReference type="Proteomes" id="UP000002630">
    <property type="component" value="Linkage Group LG10"/>
</dbReference>
<evidence type="ECO:0000256" key="2">
    <source>
        <dbReference type="ARBA" id="ARBA00005227"/>
    </source>
</evidence>
<feature type="transmembrane region" description="Helical" evidence="7">
    <location>
        <begin position="526"/>
        <end position="544"/>
    </location>
</feature>
<dbReference type="PANTHER" id="PTHR10766">
    <property type="entry name" value="TRANSMEMBRANE 9 SUPERFAMILY PROTEIN"/>
    <property type="match status" value="1"/>
</dbReference>
<dbReference type="InParanoid" id="D7G926"/>
<dbReference type="STRING" id="2880.D7G926"/>
<name>D7G926_ECTSI</name>
<dbReference type="OMA" id="TILITYH"/>
<feature type="transmembrane region" description="Helical" evidence="7">
    <location>
        <begin position="367"/>
        <end position="387"/>
    </location>
</feature>
<organism evidence="8 9">
    <name type="scientific">Ectocarpus siliculosus</name>
    <name type="common">Brown alga</name>
    <name type="synonym">Conferva siliculosa</name>
    <dbReference type="NCBI Taxonomy" id="2880"/>
    <lineage>
        <taxon>Eukaryota</taxon>
        <taxon>Sar</taxon>
        <taxon>Stramenopiles</taxon>
        <taxon>Ochrophyta</taxon>
        <taxon>PX clade</taxon>
        <taxon>Phaeophyceae</taxon>
        <taxon>Ectocarpales</taxon>
        <taxon>Ectocarpaceae</taxon>
        <taxon>Ectocarpus</taxon>
    </lineage>
</organism>
<dbReference type="GO" id="GO:0016020">
    <property type="term" value="C:membrane"/>
    <property type="evidence" value="ECO:0007669"/>
    <property type="project" value="UniProtKB-SubCell"/>
</dbReference>
<evidence type="ECO:0000256" key="7">
    <source>
        <dbReference type="RuleBase" id="RU363079"/>
    </source>
</evidence>
<feature type="transmembrane region" description="Helical" evidence="7">
    <location>
        <begin position="407"/>
        <end position="426"/>
    </location>
</feature>
<dbReference type="EMBL" id="FN649735">
    <property type="protein sequence ID" value="CBJ28187.1"/>
    <property type="molecule type" value="Genomic_DNA"/>
</dbReference>
<dbReference type="PANTHER" id="PTHR10766:SF111">
    <property type="entry name" value="TRANSMEMBRANE 9 SUPERFAMILY MEMBER 2"/>
    <property type="match status" value="1"/>
</dbReference>
<reference evidence="8 9" key="1">
    <citation type="journal article" date="2010" name="Nature">
        <title>The Ectocarpus genome and the independent evolution of multicellularity in brown algae.</title>
        <authorList>
            <person name="Cock J.M."/>
            <person name="Sterck L."/>
            <person name="Rouze P."/>
            <person name="Scornet D."/>
            <person name="Allen A.E."/>
            <person name="Amoutzias G."/>
            <person name="Anthouard V."/>
            <person name="Artiguenave F."/>
            <person name="Aury J.M."/>
            <person name="Badger J.H."/>
            <person name="Beszteri B."/>
            <person name="Billiau K."/>
            <person name="Bonnet E."/>
            <person name="Bothwell J.H."/>
            <person name="Bowler C."/>
            <person name="Boyen C."/>
            <person name="Brownlee C."/>
            <person name="Carrano C.J."/>
            <person name="Charrier B."/>
            <person name="Cho G.Y."/>
            <person name="Coelho S.M."/>
            <person name="Collen J."/>
            <person name="Corre E."/>
            <person name="Da Silva C."/>
            <person name="Delage L."/>
            <person name="Delaroque N."/>
            <person name="Dittami S.M."/>
            <person name="Doulbeau S."/>
            <person name="Elias M."/>
            <person name="Farnham G."/>
            <person name="Gachon C.M."/>
            <person name="Gschloessl B."/>
            <person name="Heesch S."/>
            <person name="Jabbari K."/>
            <person name="Jubin C."/>
            <person name="Kawai H."/>
            <person name="Kimura K."/>
            <person name="Kloareg B."/>
            <person name="Kupper F.C."/>
            <person name="Lang D."/>
            <person name="Le Bail A."/>
            <person name="Leblanc C."/>
            <person name="Lerouge P."/>
            <person name="Lohr M."/>
            <person name="Lopez P.J."/>
            <person name="Martens C."/>
            <person name="Maumus F."/>
            <person name="Michel G."/>
            <person name="Miranda-Saavedra D."/>
            <person name="Morales J."/>
            <person name="Moreau H."/>
            <person name="Motomura T."/>
            <person name="Nagasato C."/>
            <person name="Napoli C.A."/>
            <person name="Nelson D.R."/>
            <person name="Nyvall-Collen P."/>
            <person name="Peters A.F."/>
            <person name="Pommier C."/>
            <person name="Potin P."/>
            <person name="Poulain J."/>
            <person name="Quesneville H."/>
            <person name="Read B."/>
            <person name="Rensing S.A."/>
            <person name="Ritter A."/>
            <person name="Rousvoal S."/>
            <person name="Samanta M."/>
            <person name="Samson G."/>
            <person name="Schroeder D.C."/>
            <person name="Segurens B."/>
            <person name="Strittmatter M."/>
            <person name="Tonon T."/>
            <person name="Tregear J.W."/>
            <person name="Valentin K."/>
            <person name="von Dassow P."/>
            <person name="Yamagishi T."/>
            <person name="Van de Peer Y."/>
            <person name="Wincker P."/>
        </authorList>
    </citation>
    <scope>NUCLEOTIDE SEQUENCE [LARGE SCALE GENOMIC DNA]</scope>
    <source>
        <strain evidence="9">Ec32 / CCAP1310/4</strain>
    </source>
</reference>
<dbReference type="OrthoDB" id="1666796at2759"/>
<evidence type="ECO:0000256" key="4">
    <source>
        <dbReference type="ARBA" id="ARBA00022729"/>
    </source>
</evidence>
<dbReference type="InterPro" id="IPR004240">
    <property type="entry name" value="EMP70"/>
</dbReference>
<feature type="transmembrane region" description="Helical" evidence="7">
    <location>
        <begin position="556"/>
        <end position="584"/>
    </location>
</feature>
<evidence type="ECO:0000256" key="6">
    <source>
        <dbReference type="ARBA" id="ARBA00023136"/>
    </source>
</evidence>
<evidence type="ECO:0000313" key="8">
    <source>
        <dbReference type="EMBL" id="CBJ28187.1"/>
    </source>
</evidence>
<feature type="transmembrane region" description="Helical" evidence="7">
    <location>
        <begin position="297"/>
        <end position="321"/>
    </location>
</feature>
<dbReference type="GO" id="GO:0072657">
    <property type="term" value="P:protein localization to membrane"/>
    <property type="evidence" value="ECO:0007669"/>
    <property type="project" value="TreeGrafter"/>
</dbReference>
<dbReference type="Pfam" id="PF02990">
    <property type="entry name" value="EMP70"/>
    <property type="match status" value="1"/>
</dbReference>
<dbReference type="EMBL" id="FN649181">
    <property type="protein sequence ID" value="CBJ28187.1"/>
    <property type="molecule type" value="Genomic_DNA"/>
</dbReference>
<keyword evidence="6 7" id="KW-0472">Membrane</keyword>
<evidence type="ECO:0000256" key="1">
    <source>
        <dbReference type="ARBA" id="ARBA00004141"/>
    </source>
</evidence>
<protein>
    <recommendedName>
        <fullName evidence="7">Transmembrane 9 superfamily member</fullName>
    </recommendedName>
</protein>
<keyword evidence="4" id="KW-0732">Signal</keyword>